<proteinExistence type="predicted"/>
<dbReference type="InterPro" id="IPR002514">
    <property type="entry name" value="Transposase_8"/>
</dbReference>
<dbReference type="Pfam" id="PF01527">
    <property type="entry name" value="HTH_Tnp_1"/>
    <property type="match status" value="1"/>
</dbReference>
<dbReference type="SUPFAM" id="SSF46689">
    <property type="entry name" value="Homeodomain-like"/>
    <property type="match status" value="1"/>
</dbReference>
<evidence type="ECO:0000313" key="1">
    <source>
        <dbReference type="EMBL" id="PIV71343.1"/>
    </source>
</evidence>
<dbReference type="Proteomes" id="UP000228762">
    <property type="component" value="Unassembled WGS sequence"/>
</dbReference>
<sequence>MFKRVPAETKQEILEKVKGGTSVAQTAAQYAVSTATIYTWLSNQIRPEISVIEYNRLKKENEELKRIIGIITLDLERGKKNNNR</sequence>
<name>A0A2M7EL97_9BACT</name>
<reference evidence="2" key="1">
    <citation type="submission" date="2017-09" db="EMBL/GenBank/DDBJ databases">
        <title>Depth-based differentiation of microbial function through sediment-hosted aquifers and enrichment of novel symbionts in the deep terrestrial subsurface.</title>
        <authorList>
            <person name="Probst A.J."/>
            <person name="Ladd B."/>
            <person name="Jarett J.K."/>
            <person name="Geller-Mcgrath D.E."/>
            <person name="Sieber C.M.K."/>
            <person name="Emerson J.B."/>
            <person name="Anantharaman K."/>
            <person name="Thomas B.C."/>
            <person name="Malmstrom R."/>
            <person name="Stieglmeier M."/>
            <person name="Klingl A."/>
            <person name="Woyke T."/>
            <person name="Ryan C.M."/>
            <person name="Banfield J.F."/>
        </authorList>
    </citation>
    <scope>NUCLEOTIDE SEQUENCE [LARGE SCALE GENOMIC DNA]</scope>
</reference>
<protein>
    <recommendedName>
        <fullName evidence="3">Transposase</fullName>
    </recommendedName>
</protein>
<dbReference type="GO" id="GO:0004803">
    <property type="term" value="F:transposase activity"/>
    <property type="evidence" value="ECO:0007669"/>
    <property type="project" value="InterPro"/>
</dbReference>
<dbReference type="AlphaFoldDB" id="A0A2M7EL97"/>
<dbReference type="InterPro" id="IPR036388">
    <property type="entry name" value="WH-like_DNA-bd_sf"/>
</dbReference>
<comment type="caution">
    <text evidence="1">The sequence shown here is derived from an EMBL/GenBank/DDBJ whole genome shotgun (WGS) entry which is preliminary data.</text>
</comment>
<accession>A0A2M7EL97</accession>
<evidence type="ECO:0000313" key="2">
    <source>
        <dbReference type="Proteomes" id="UP000228762"/>
    </source>
</evidence>
<dbReference type="Gene3D" id="1.10.10.10">
    <property type="entry name" value="Winged helix-like DNA-binding domain superfamily/Winged helix DNA-binding domain"/>
    <property type="match status" value="1"/>
</dbReference>
<dbReference type="GO" id="GO:0006313">
    <property type="term" value="P:DNA transposition"/>
    <property type="evidence" value="ECO:0007669"/>
    <property type="project" value="InterPro"/>
</dbReference>
<organism evidence="1 2">
    <name type="scientific">Candidatus Roizmanbacteria bacterium CG17_big_fil_post_rev_8_21_14_2_50_39_7</name>
    <dbReference type="NCBI Taxonomy" id="1974858"/>
    <lineage>
        <taxon>Bacteria</taxon>
        <taxon>Candidatus Roizmaniibacteriota</taxon>
    </lineage>
</organism>
<dbReference type="EMBL" id="PFEV01000002">
    <property type="protein sequence ID" value="PIV71343.1"/>
    <property type="molecule type" value="Genomic_DNA"/>
</dbReference>
<gene>
    <name evidence="1" type="ORF">COW57_00055</name>
</gene>
<dbReference type="GO" id="GO:0003677">
    <property type="term" value="F:DNA binding"/>
    <property type="evidence" value="ECO:0007669"/>
    <property type="project" value="InterPro"/>
</dbReference>
<evidence type="ECO:0008006" key="3">
    <source>
        <dbReference type="Google" id="ProtNLM"/>
    </source>
</evidence>
<dbReference type="InterPro" id="IPR009057">
    <property type="entry name" value="Homeodomain-like_sf"/>
</dbReference>